<evidence type="ECO:0000256" key="1">
    <source>
        <dbReference type="ARBA" id="ARBA00022679"/>
    </source>
</evidence>
<dbReference type="EMBL" id="CP099837">
    <property type="protein sequence ID" value="USY18795.1"/>
    <property type="molecule type" value="Genomic_DNA"/>
</dbReference>
<dbReference type="PANTHER" id="PTHR43792">
    <property type="entry name" value="GNAT FAMILY, PUTATIVE (AFU_ORTHOLOGUE AFUA_3G00765)-RELATED-RELATED"/>
    <property type="match status" value="1"/>
</dbReference>
<name>A0ABY5D486_9ACTN</name>
<accession>A0ABY5D486</accession>
<gene>
    <name evidence="5" type="ORF">NE857_26470</name>
</gene>
<keyword evidence="1" id="KW-0808">Transferase</keyword>
<keyword evidence="2" id="KW-0012">Acyltransferase</keyword>
<dbReference type="PROSITE" id="PS51186">
    <property type="entry name" value="GNAT"/>
    <property type="match status" value="1"/>
</dbReference>
<dbReference type="SUPFAM" id="SSF55729">
    <property type="entry name" value="Acyl-CoA N-acyltransferases (Nat)"/>
    <property type="match status" value="1"/>
</dbReference>
<proteinExistence type="inferred from homology"/>
<dbReference type="InterPro" id="IPR051531">
    <property type="entry name" value="N-acetyltransferase"/>
</dbReference>
<dbReference type="Proteomes" id="UP001055940">
    <property type="component" value="Chromosome"/>
</dbReference>
<dbReference type="InterPro" id="IPR000182">
    <property type="entry name" value="GNAT_dom"/>
</dbReference>
<reference evidence="5" key="1">
    <citation type="submission" date="2022-06" db="EMBL/GenBank/DDBJ databases">
        <authorList>
            <person name="Ping M."/>
        </authorList>
    </citation>
    <scope>NUCLEOTIDE SEQUENCE</scope>
    <source>
        <strain evidence="5">JCM11759T</strain>
    </source>
</reference>
<sequence>MASTRLLTPGDATELAEILSENREFLAPWEPLRGDDHFTPERQSALLEQALRDHEAGISVPLAVLGPGGRIVGRININNVVRGALQSASIGYWVSGSHNGRGLATEAVADARRIAFEQLGLHRLQAETLIHNTGSQRVLERNGFTPYGIAPQYLRIAGRWQDHILYQLLNPEWSEHVS</sequence>
<comment type="similarity">
    <text evidence="3">Belongs to the acetyltransferase family. RimJ subfamily.</text>
</comment>
<evidence type="ECO:0000256" key="3">
    <source>
        <dbReference type="ARBA" id="ARBA00038502"/>
    </source>
</evidence>
<dbReference type="Gene3D" id="3.40.630.30">
    <property type="match status" value="1"/>
</dbReference>
<dbReference type="PANTHER" id="PTHR43792:SF8">
    <property type="entry name" value="[RIBOSOMAL PROTEIN US5]-ALANINE N-ACETYLTRANSFERASE"/>
    <property type="match status" value="1"/>
</dbReference>
<evidence type="ECO:0000256" key="2">
    <source>
        <dbReference type="ARBA" id="ARBA00023315"/>
    </source>
</evidence>
<evidence type="ECO:0000313" key="6">
    <source>
        <dbReference type="Proteomes" id="UP001055940"/>
    </source>
</evidence>
<dbReference type="RefSeq" id="WP_254418108.1">
    <property type="nucleotide sequence ID" value="NZ_BAAAJB010000016.1"/>
</dbReference>
<keyword evidence="6" id="KW-1185">Reference proteome</keyword>
<protein>
    <submittedName>
        <fullName evidence="5">GNAT family N-acetyltransferase</fullName>
    </submittedName>
</protein>
<dbReference type="Pfam" id="PF13302">
    <property type="entry name" value="Acetyltransf_3"/>
    <property type="match status" value="1"/>
</dbReference>
<evidence type="ECO:0000313" key="5">
    <source>
        <dbReference type="EMBL" id="USY18795.1"/>
    </source>
</evidence>
<evidence type="ECO:0000259" key="4">
    <source>
        <dbReference type="PROSITE" id="PS51186"/>
    </source>
</evidence>
<feature type="domain" description="N-acetyltransferase" evidence="4">
    <location>
        <begin position="2"/>
        <end position="171"/>
    </location>
</feature>
<dbReference type="InterPro" id="IPR016181">
    <property type="entry name" value="Acyl_CoA_acyltransferase"/>
</dbReference>
<organism evidence="5 6">
    <name type="scientific">Nocardiopsis exhalans</name>
    <dbReference type="NCBI Taxonomy" id="163604"/>
    <lineage>
        <taxon>Bacteria</taxon>
        <taxon>Bacillati</taxon>
        <taxon>Actinomycetota</taxon>
        <taxon>Actinomycetes</taxon>
        <taxon>Streptosporangiales</taxon>
        <taxon>Nocardiopsidaceae</taxon>
        <taxon>Nocardiopsis</taxon>
    </lineage>
</organism>